<evidence type="ECO:0000313" key="2">
    <source>
        <dbReference type="Proteomes" id="UP001595979"/>
    </source>
</evidence>
<reference evidence="2" key="1">
    <citation type="journal article" date="2019" name="Int. J. Syst. Evol. Microbiol.">
        <title>The Global Catalogue of Microorganisms (GCM) 10K type strain sequencing project: providing services to taxonomists for standard genome sequencing and annotation.</title>
        <authorList>
            <consortium name="The Broad Institute Genomics Platform"/>
            <consortium name="The Broad Institute Genome Sequencing Center for Infectious Disease"/>
            <person name="Wu L."/>
            <person name="Ma J."/>
        </authorList>
    </citation>
    <scope>NUCLEOTIDE SEQUENCE [LARGE SCALE GENOMIC DNA]</scope>
    <source>
        <strain evidence="2">CGMCC 1.15053</strain>
    </source>
</reference>
<dbReference type="Proteomes" id="UP001595979">
    <property type="component" value="Unassembled WGS sequence"/>
</dbReference>
<evidence type="ECO:0000313" key="1">
    <source>
        <dbReference type="EMBL" id="MFC5849418.1"/>
    </source>
</evidence>
<organism evidence="1 2">
    <name type="scientific">Deinococcus petrolearius</name>
    <dbReference type="NCBI Taxonomy" id="1751295"/>
    <lineage>
        <taxon>Bacteria</taxon>
        <taxon>Thermotogati</taxon>
        <taxon>Deinococcota</taxon>
        <taxon>Deinococci</taxon>
        <taxon>Deinococcales</taxon>
        <taxon>Deinococcaceae</taxon>
        <taxon>Deinococcus</taxon>
    </lineage>
</organism>
<protein>
    <submittedName>
        <fullName evidence="1">Uncharacterized protein</fullName>
    </submittedName>
</protein>
<accession>A0ABW1DPE0</accession>
<gene>
    <name evidence="1" type="ORF">ACFPQ6_13985</name>
</gene>
<proteinExistence type="predicted"/>
<name>A0ABW1DPE0_9DEIO</name>
<dbReference type="EMBL" id="JBHSOH010000020">
    <property type="protein sequence ID" value="MFC5849418.1"/>
    <property type="molecule type" value="Genomic_DNA"/>
</dbReference>
<sequence>MHVILTTHSDTGDCFHYFYGANNPTDLGEELARAEESCFDAERGDRTLLRTHDLIVTHRGDGGVVSHHLRPVNRSDFGAAVVPMLRALAAHGLDPIEVEDVGGGEWHVRRAPRLAVRDVDNREAQRTLCAHTVPQELVRPWSWEPGRGTVGAATLAQNLTGRWISALEGGGWVNPPAHLTDEDHALVAGG</sequence>
<comment type="caution">
    <text evidence="1">The sequence shown here is derived from an EMBL/GenBank/DDBJ whole genome shotgun (WGS) entry which is preliminary data.</text>
</comment>
<dbReference type="RefSeq" id="WP_380050540.1">
    <property type="nucleotide sequence ID" value="NZ_JBHSOH010000020.1"/>
</dbReference>
<keyword evidence="2" id="KW-1185">Reference proteome</keyword>